<dbReference type="Gene3D" id="1.25.40.20">
    <property type="entry name" value="Ankyrin repeat-containing domain"/>
    <property type="match status" value="4"/>
</dbReference>
<dbReference type="InterPro" id="IPR011009">
    <property type="entry name" value="Kinase-like_dom_sf"/>
</dbReference>
<dbReference type="SUPFAM" id="SSF56112">
    <property type="entry name" value="Protein kinase-like (PK-like)"/>
    <property type="match status" value="1"/>
</dbReference>
<dbReference type="Gene3D" id="3.30.200.20">
    <property type="entry name" value="Phosphorylase Kinase, domain 1"/>
    <property type="match status" value="1"/>
</dbReference>
<dbReference type="Gene3D" id="1.10.510.10">
    <property type="entry name" value="Transferase(Phosphotransferase) domain 1"/>
    <property type="match status" value="1"/>
</dbReference>
<dbReference type="InterPro" id="IPR036770">
    <property type="entry name" value="Ankyrin_rpt-contain_sf"/>
</dbReference>
<dbReference type="PROSITE" id="PS50011">
    <property type="entry name" value="PROTEIN_KINASE_DOM"/>
    <property type="match status" value="1"/>
</dbReference>
<feature type="compositionally biased region" description="Acidic residues" evidence="5">
    <location>
        <begin position="222"/>
        <end position="231"/>
    </location>
</feature>
<proteinExistence type="predicted"/>
<protein>
    <submittedName>
        <fullName evidence="6">Uncharacterized protein</fullName>
    </submittedName>
</protein>
<dbReference type="PANTHER" id="PTHR24166:SF48">
    <property type="entry name" value="PROTEIN VAPYRIN"/>
    <property type="match status" value="1"/>
</dbReference>
<dbReference type="SMART" id="SM00220">
    <property type="entry name" value="S_TKc"/>
    <property type="match status" value="1"/>
</dbReference>
<dbReference type="PROSITE" id="PS50088">
    <property type="entry name" value="ANK_REPEAT"/>
    <property type="match status" value="6"/>
</dbReference>
<accession>A0A7R8WMT0</accession>
<dbReference type="SMART" id="SM00248">
    <property type="entry name" value="ANK"/>
    <property type="match status" value="16"/>
</dbReference>
<keyword evidence="1" id="KW-0677">Repeat</keyword>
<dbReference type="Pfam" id="PF00023">
    <property type="entry name" value="Ank"/>
    <property type="match status" value="1"/>
</dbReference>
<evidence type="ECO:0000256" key="2">
    <source>
        <dbReference type="ARBA" id="ARBA00022741"/>
    </source>
</evidence>
<evidence type="ECO:0000256" key="1">
    <source>
        <dbReference type="ARBA" id="ARBA00022737"/>
    </source>
</evidence>
<keyword evidence="2" id="KW-0547">Nucleotide-binding</keyword>
<dbReference type="OrthoDB" id="6334026at2759"/>
<name>A0A7R8WMT0_9CRUS</name>
<dbReference type="PROSITE" id="PS00108">
    <property type="entry name" value="PROTEIN_KINASE_ST"/>
    <property type="match status" value="1"/>
</dbReference>
<dbReference type="GO" id="GO:0004672">
    <property type="term" value="F:protein kinase activity"/>
    <property type="evidence" value="ECO:0007669"/>
    <property type="project" value="InterPro"/>
</dbReference>
<dbReference type="GO" id="GO:0005524">
    <property type="term" value="F:ATP binding"/>
    <property type="evidence" value="ECO:0007669"/>
    <property type="project" value="UniProtKB-UniRule"/>
</dbReference>
<dbReference type="PANTHER" id="PTHR24166">
    <property type="entry name" value="ROLLING PEBBLES, ISOFORM B"/>
    <property type="match status" value="1"/>
</dbReference>
<keyword evidence="3" id="KW-0067">ATP-binding</keyword>
<evidence type="ECO:0000313" key="6">
    <source>
        <dbReference type="EMBL" id="CAD7234687.1"/>
    </source>
</evidence>
<dbReference type="PROSITE" id="PS00107">
    <property type="entry name" value="PROTEIN_KINASE_ATP"/>
    <property type="match status" value="1"/>
</dbReference>
<keyword evidence="4" id="KW-0040">ANK repeat</keyword>
<dbReference type="InterPro" id="IPR017441">
    <property type="entry name" value="Protein_kinase_ATP_BS"/>
</dbReference>
<dbReference type="SUPFAM" id="SSF48403">
    <property type="entry name" value="Ankyrin repeat"/>
    <property type="match status" value="2"/>
</dbReference>
<gene>
    <name evidence="6" type="ORF">CTOB1V02_LOCUS12503</name>
</gene>
<sequence>MADLRSAIEEGRYDAAIALIQGGADVGWADEDRWTALHLAAVHAHPRLVSLLLQHGVPVDAEDRMKRTPLLDAIGWPSSPSQEEDRLECAKVLLQAGANIRHCDVYGNNALHYAFRKRYLSIAQHLLTVDPSLCLVKNWAGKAALTLQQAAKWGHPAIISLLLQHGARVDDQDNQKRSPLLLAIGWKSSPSLEEDSDSSLSLEEDSDSSPSLKEDSDSSSSLEEDSDSSPSEEDRLECAKVLLQAGANIRHCDKNGNNALHYATSSCSLSIAQHLLTVDPSLCLVKNSQGEAALTLQQAAEWGHPAIISILLQHGARVDEEDNEKRTPLLQAIRLGSSSFDEKDRLECVKILLGRGANIRHCDKLSNNALHYATSSRQLSIVQHLLTVDPSLCLVKNSDERTALHVAADNAQPAIISLLLQHGAQIEDEDNQKRTPLLRAIEGPLLLLAIGWRPSPSEEEARLECVQVLLQAGANIHHCDKDGDNAIHYATSSRYLSIAQHLLTVDPSLCLVKNFAEETALHVAADKAQPAIISLLLQHGAEVDEEDWWKRTPLLRALRWKSSPSEEEARLECVKLLLQARANIRHCDEDGNNALHFAIRRGYLSIVEHLLEKDSSPAFVDNQDREKRTPLLCAMARQSLFSGEPERLRCVELLLGKGANVDQNALDYAISSRYTSIVGYLLPKYSPFADKGDMEEFVKRVTLVFNNEKALLDVVTDRDLRKLVPAFISSLVSIDVKNSEGKMPYELVEDEDLKTLLCPHYEKNHRYTVDRGLGGGTFGVVEEVHDRDGKAFARKQINIANTSIKRLAIEVNAMKRMDHPNVVELREFWRESKELFIIMELCEGTLEEWLSRLPSLKERDSQKSTIRKLFVDISGGVAYIHSQNLIHRDLKPNNILLNGSGNSVVAKVTDLGLCAPTRNQEAPSDRALLNESGGDLGLSVLTENQYSPSDRALLNETGSSLVAKMGSLSPSVLTGNQDYLSYHTKSIGNKAYRAPEVHSYDREAKYSRKVDVYAMGLIWVEMLIPIANPEKSRIFTSLKNGEFYSLKNRLEKYPEEFKMIKRMLDYFPEKRPTSAEVFECAKAIQEKTDCAVEVSAPEPFRLSEEERELLL</sequence>
<dbReference type="InterPro" id="IPR008271">
    <property type="entry name" value="Ser/Thr_kinase_AS"/>
</dbReference>
<evidence type="ECO:0000256" key="4">
    <source>
        <dbReference type="ARBA" id="ARBA00023043"/>
    </source>
</evidence>
<feature type="compositionally biased region" description="Acidic residues" evidence="5">
    <location>
        <begin position="192"/>
        <end position="207"/>
    </location>
</feature>
<organism evidence="6">
    <name type="scientific">Cyprideis torosa</name>
    <dbReference type="NCBI Taxonomy" id="163714"/>
    <lineage>
        <taxon>Eukaryota</taxon>
        <taxon>Metazoa</taxon>
        <taxon>Ecdysozoa</taxon>
        <taxon>Arthropoda</taxon>
        <taxon>Crustacea</taxon>
        <taxon>Oligostraca</taxon>
        <taxon>Ostracoda</taxon>
        <taxon>Podocopa</taxon>
        <taxon>Podocopida</taxon>
        <taxon>Cytherocopina</taxon>
        <taxon>Cytheroidea</taxon>
        <taxon>Cytherideidae</taxon>
        <taxon>Cyprideis</taxon>
    </lineage>
</organism>
<dbReference type="InterPro" id="IPR000719">
    <property type="entry name" value="Prot_kinase_dom"/>
</dbReference>
<evidence type="ECO:0000256" key="3">
    <source>
        <dbReference type="ARBA" id="ARBA00022840"/>
    </source>
</evidence>
<dbReference type="InterPro" id="IPR002110">
    <property type="entry name" value="Ankyrin_rpt"/>
</dbReference>
<reference evidence="6" key="1">
    <citation type="submission" date="2020-11" db="EMBL/GenBank/DDBJ databases">
        <authorList>
            <person name="Tran Van P."/>
        </authorList>
    </citation>
    <scope>NUCLEOTIDE SEQUENCE</scope>
</reference>
<dbReference type="Pfam" id="PF13637">
    <property type="entry name" value="Ank_4"/>
    <property type="match status" value="1"/>
</dbReference>
<feature type="region of interest" description="Disordered" evidence="5">
    <location>
        <begin position="190"/>
        <end position="235"/>
    </location>
</feature>
<evidence type="ECO:0000256" key="5">
    <source>
        <dbReference type="SAM" id="MobiDB-lite"/>
    </source>
</evidence>
<dbReference type="Pfam" id="PF00069">
    <property type="entry name" value="Pkinase"/>
    <property type="match status" value="1"/>
</dbReference>
<dbReference type="InterPro" id="IPR050889">
    <property type="entry name" value="Dendritic_Spine_Reg/Scaffold"/>
</dbReference>
<dbReference type="EMBL" id="OB669481">
    <property type="protein sequence ID" value="CAD7234687.1"/>
    <property type="molecule type" value="Genomic_DNA"/>
</dbReference>
<dbReference type="Pfam" id="PF12796">
    <property type="entry name" value="Ank_2"/>
    <property type="match status" value="4"/>
</dbReference>
<dbReference type="AlphaFoldDB" id="A0A7R8WMT0"/>
<dbReference type="PROSITE" id="PS50297">
    <property type="entry name" value="ANK_REP_REGION"/>
    <property type="match status" value="4"/>
</dbReference>